<feature type="region of interest" description="Disordered" evidence="1">
    <location>
        <begin position="360"/>
        <end position="576"/>
    </location>
</feature>
<feature type="compositionally biased region" description="Low complexity" evidence="1">
    <location>
        <begin position="85"/>
        <end position="94"/>
    </location>
</feature>
<dbReference type="AlphaFoldDB" id="A0A6P1GAT5"/>
<proteinExistence type="predicted"/>
<feature type="compositionally biased region" description="Low complexity" evidence="1">
    <location>
        <begin position="60"/>
        <end position="77"/>
    </location>
</feature>
<accession>A0A6P1GAT5</accession>
<protein>
    <submittedName>
        <fullName evidence="2">Uncharacterized protein</fullName>
    </submittedName>
</protein>
<evidence type="ECO:0000256" key="1">
    <source>
        <dbReference type="SAM" id="MobiDB-lite"/>
    </source>
</evidence>
<feature type="compositionally biased region" description="Polar residues" evidence="1">
    <location>
        <begin position="110"/>
        <end position="137"/>
    </location>
</feature>
<reference evidence="2 3" key="1">
    <citation type="journal article" date="2020" name="MBio">
        <title>Erratum for Teymournejad et al., 'Isolation and Molecular Analysis of a Novel Neorickettsia Species That Causes Potomac Horse Fever'.</title>
        <authorList>
            <person name="Teymournejad O."/>
            <person name="Lin M."/>
            <person name="Bekebrede H."/>
            <person name="Kamr A."/>
            <person name="Toribio R.E."/>
            <person name="Arroyo L.G."/>
            <person name="Baird J.D."/>
            <person name="Rikihisa Y."/>
        </authorList>
    </citation>
    <scope>NUCLEOTIDE SEQUENCE [LARGE SCALE GENOMIC DNA]</scope>
    <source>
        <strain evidence="2 3">Fin17</strain>
    </source>
</reference>
<sequence length="576" mass="60447">MQNPTGSDLENPGSPRSPASGVPSTPIPSPAAFVVVESEGTASSISDALNSPVGFNLFLEEPSASPSSPSTSTYTGSEESDEESTSSQEGEQTPGSGGVSPLSPAPFPQHQYSPLLTLDASQTAESGSSTDTATSPLSEYILSPTSTYTGSEESDEESTSSQEGEQTPRSGGPSPLSPAPSPQNPYSPPLGSPPLLTIEASQIAESSQSTDTPTSPLAEDVSPSTPVSAESGENSGEKPNSPGPSRPWGPFTPEKPATLSLPLPSASTSAKDLGGSRGDDECSHESESSSCANPEGKASSNSEYEDLDLSEVFDYCKTLLTCEEDGDVNKARDWLDNTYKLVASSEEFQEACEEIDIVLPGNETPPQRAQPHRVAAEGVPVPIRAMSGKDDFPESKHRKPDTTPQDDEQPSTSGVGSTAGGSRRGRRLRQSSGASSSPLSEVQPHEDYQTNPSTETDIIRKQSNSEQTSTPTPSDPPRTQPRRRAAQKVLEIVRLLAQENLVSTGRKRRKLDTTPQDDEQPSTSGFGPATSTSQGTWPGKSDSTYTVDSSEESEPSPSSLLSDPRTQGSSGARGMH</sequence>
<feature type="compositionally biased region" description="Polar residues" evidence="1">
    <location>
        <begin position="222"/>
        <end position="238"/>
    </location>
</feature>
<feature type="compositionally biased region" description="Polar residues" evidence="1">
    <location>
        <begin position="199"/>
        <end position="215"/>
    </location>
</feature>
<evidence type="ECO:0000313" key="3">
    <source>
        <dbReference type="Proteomes" id="UP000464912"/>
    </source>
</evidence>
<dbReference type="Proteomes" id="UP000464912">
    <property type="component" value="Chromosome"/>
</dbReference>
<reference evidence="2 3" key="2">
    <citation type="journal article" date="2020" name="MBio">
        <title>Isolation and Molecular Analysis of a Novel Neorickettsia Species That Causes Potomac Horse Fever.</title>
        <authorList>
            <person name="Teymournejad O."/>
            <person name="Lin M."/>
            <person name="Bekebrede H."/>
            <person name="Kamr A."/>
            <person name="Toribio R.E."/>
            <person name="Arroyo L.G."/>
            <person name="Baird J.D."/>
            <person name="Rikihisa Y."/>
        </authorList>
    </citation>
    <scope>NUCLEOTIDE SEQUENCE [LARGE SCALE GENOMIC DNA]</scope>
    <source>
        <strain evidence="2 3">Fin17</strain>
    </source>
</reference>
<dbReference type="KEGG" id="nef:GP480_03340"/>
<evidence type="ECO:0000313" key="2">
    <source>
        <dbReference type="EMBL" id="QHD65438.1"/>
    </source>
</evidence>
<feature type="compositionally biased region" description="Pro residues" evidence="1">
    <location>
        <begin position="175"/>
        <end position="192"/>
    </location>
</feature>
<name>A0A6P1GAT5_9RICK</name>
<feature type="compositionally biased region" description="Basic and acidic residues" evidence="1">
    <location>
        <begin position="277"/>
        <end position="287"/>
    </location>
</feature>
<feature type="compositionally biased region" description="Low complexity" evidence="1">
    <location>
        <begin position="256"/>
        <end position="270"/>
    </location>
</feature>
<feature type="compositionally biased region" description="Polar residues" evidence="1">
    <location>
        <begin position="449"/>
        <end position="466"/>
    </location>
</feature>
<feature type="compositionally biased region" description="Low complexity" evidence="1">
    <location>
        <begin position="555"/>
        <end position="564"/>
    </location>
</feature>
<feature type="region of interest" description="Disordered" evidence="1">
    <location>
        <begin position="1"/>
        <end position="29"/>
    </location>
</feature>
<organism evidence="2 3">
    <name type="scientific">Neorickettsia findlayensis</name>
    <dbReference type="NCBI Taxonomy" id="2686014"/>
    <lineage>
        <taxon>Bacteria</taxon>
        <taxon>Pseudomonadati</taxon>
        <taxon>Pseudomonadota</taxon>
        <taxon>Alphaproteobacteria</taxon>
        <taxon>Rickettsiales</taxon>
        <taxon>Anaplasmataceae</taxon>
        <taxon>Neorickettsia</taxon>
    </lineage>
</organism>
<dbReference type="RefSeq" id="WP_160095833.1">
    <property type="nucleotide sequence ID" value="NZ_CP047224.1"/>
</dbReference>
<feature type="compositionally biased region" description="Low complexity" evidence="1">
    <location>
        <begin position="430"/>
        <end position="440"/>
    </location>
</feature>
<dbReference type="EMBL" id="CP047224">
    <property type="protein sequence ID" value="QHD65438.1"/>
    <property type="molecule type" value="Genomic_DNA"/>
</dbReference>
<feature type="compositionally biased region" description="Polar residues" evidence="1">
    <location>
        <begin position="521"/>
        <end position="547"/>
    </location>
</feature>
<feature type="region of interest" description="Disordered" evidence="1">
    <location>
        <begin position="58"/>
        <end position="305"/>
    </location>
</feature>
<gene>
    <name evidence="2" type="ORF">GP480_03340</name>
</gene>
<feature type="compositionally biased region" description="Low complexity" evidence="1">
    <location>
        <begin position="159"/>
        <end position="174"/>
    </location>
</feature>
<keyword evidence="3" id="KW-1185">Reference proteome</keyword>